<protein>
    <submittedName>
        <fullName evidence="1">Aldolase</fullName>
    </submittedName>
</protein>
<accession>A0A660S6G8</accession>
<name>A0A660S6G8_UNCT6</name>
<dbReference type="Proteomes" id="UP000282321">
    <property type="component" value="Unassembled WGS sequence"/>
</dbReference>
<dbReference type="Gene3D" id="3.20.20.70">
    <property type="entry name" value="Aldolase class I"/>
    <property type="match status" value="1"/>
</dbReference>
<dbReference type="PANTHER" id="PTHR30304">
    <property type="entry name" value="D-TAGATOSE-1,6-BISPHOSPHATE ALDOLASE"/>
    <property type="match status" value="1"/>
</dbReference>
<dbReference type="Pfam" id="PF01116">
    <property type="entry name" value="F_bP_aldolase"/>
    <property type="match status" value="1"/>
</dbReference>
<dbReference type="PANTHER" id="PTHR30304:SF0">
    <property type="entry name" value="D-TAGATOSE-1,6-BISPHOSPHATE ALDOLASE SUBUNIT GATY-RELATED"/>
    <property type="match status" value="1"/>
</dbReference>
<evidence type="ECO:0000313" key="1">
    <source>
        <dbReference type="EMBL" id="RKX65513.1"/>
    </source>
</evidence>
<dbReference type="GO" id="GO:0008270">
    <property type="term" value="F:zinc ion binding"/>
    <property type="evidence" value="ECO:0007669"/>
    <property type="project" value="InterPro"/>
</dbReference>
<proteinExistence type="predicted"/>
<dbReference type="EMBL" id="QNBC01000086">
    <property type="protein sequence ID" value="RKX65513.1"/>
    <property type="molecule type" value="Genomic_DNA"/>
</dbReference>
<dbReference type="AlphaFoldDB" id="A0A660S6G8"/>
<comment type="caution">
    <text evidence="1">The sequence shown here is derived from an EMBL/GenBank/DDBJ whole genome shotgun (WGS) entry which is preliminary data.</text>
</comment>
<dbReference type="InterPro" id="IPR000771">
    <property type="entry name" value="FBA_II"/>
</dbReference>
<dbReference type="GO" id="GO:0016832">
    <property type="term" value="F:aldehyde-lyase activity"/>
    <property type="evidence" value="ECO:0007669"/>
    <property type="project" value="InterPro"/>
</dbReference>
<gene>
    <name evidence="1" type="ORF">DRP44_06170</name>
</gene>
<dbReference type="GO" id="GO:0005975">
    <property type="term" value="P:carbohydrate metabolic process"/>
    <property type="evidence" value="ECO:0007669"/>
    <property type="project" value="InterPro"/>
</dbReference>
<organism evidence="1 2">
    <name type="scientific">candidate division TA06 bacterium</name>
    <dbReference type="NCBI Taxonomy" id="2250710"/>
    <lineage>
        <taxon>Bacteria</taxon>
        <taxon>Bacteria division TA06</taxon>
    </lineage>
</organism>
<sequence length="447" mass="51028">MFGSVEALHDALKGILNIEGEDVKVLDENRFKSEALRELALNSAINDKIEVVKEARRIIRKIASDRGIKTASIHDYYMSVPHDDTVNFTVPAINLRMMTYDSSRAVFRSAKKVNAGLLIFEIARSEIGYTKQSPDEYVSSLLAAAIREDYPGPIFVQGDHFQVKAKKFFGEERDTEIDSIKKLIDQAIDAGFYNIDIDSSTLVELDKATIKEQQYHNYKICADLTRYIREKQPAGINISVGGEIGEIGKGNTTEEELRAFMEGYLEELGDMPSISKISIQTGTAHGGVVLPDGSIAKVKIDFDTLKRLGEVARKEYKIGGVVQHGASTLPDEAFHHFPDNRTLEVHLATGFQNIMFDHPKFPKDLYEKMVKTIFEKYGSERKDGMTDEQFIYKTRKKMNGDYKKELWMLDTDIREAIEEAWEKKFDFLFEQLRIKDNRKYLDKYIKI</sequence>
<dbReference type="InterPro" id="IPR050246">
    <property type="entry name" value="Class_II_FBP_aldolase"/>
</dbReference>
<dbReference type="InterPro" id="IPR013785">
    <property type="entry name" value="Aldolase_TIM"/>
</dbReference>
<evidence type="ECO:0000313" key="2">
    <source>
        <dbReference type="Proteomes" id="UP000282321"/>
    </source>
</evidence>
<reference evidence="1 2" key="1">
    <citation type="submission" date="2018-06" db="EMBL/GenBank/DDBJ databases">
        <title>Extensive metabolic versatility and redundancy in microbially diverse, dynamic hydrothermal sediments.</title>
        <authorList>
            <person name="Dombrowski N."/>
            <person name="Teske A."/>
            <person name="Baker B.J."/>
        </authorList>
    </citation>
    <scope>NUCLEOTIDE SEQUENCE [LARGE SCALE GENOMIC DNA]</scope>
    <source>
        <strain evidence="1">B35_G9</strain>
    </source>
</reference>
<dbReference type="SUPFAM" id="SSF51569">
    <property type="entry name" value="Aldolase"/>
    <property type="match status" value="1"/>
</dbReference>